<dbReference type="HOGENOM" id="CLU_078758_6_0_12"/>
<name>M2CB21_TREDN</name>
<dbReference type="PROSITE" id="PS50935">
    <property type="entry name" value="SSB"/>
    <property type="match status" value="1"/>
</dbReference>
<dbReference type="Gene3D" id="2.40.50.140">
    <property type="entry name" value="Nucleic acid-binding proteins"/>
    <property type="match status" value="1"/>
</dbReference>
<dbReference type="CDD" id="cd04496">
    <property type="entry name" value="SSB_OBF"/>
    <property type="match status" value="1"/>
</dbReference>
<dbReference type="GO" id="GO:0006260">
    <property type="term" value="P:DNA replication"/>
    <property type="evidence" value="ECO:0007669"/>
    <property type="project" value="InterPro"/>
</dbReference>
<organism evidence="4">
    <name type="scientific">Treponema denticola H1-T</name>
    <dbReference type="NCBI Taxonomy" id="999431"/>
    <lineage>
        <taxon>Bacteria</taxon>
        <taxon>Pseudomonadati</taxon>
        <taxon>Spirochaetota</taxon>
        <taxon>Spirochaetia</taxon>
        <taxon>Spirochaetales</taxon>
        <taxon>Treponemataceae</taxon>
        <taxon>Treponema</taxon>
    </lineage>
</organism>
<dbReference type="Pfam" id="PF00436">
    <property type="entry name" value="SSB"/>
    <property type="match status" value="1"/>
</dbReference>
<accession>M2CB21</accession>
<reference evidence="4" key="1">
    <citation type="submission" date="2012-01" db="EMBL/GenBank/DDBJ databases">
        <title>The Genome Sequence of Treponema denticola H1-T.</title>
        <authorList>
            <consortium name="The Broad Institute Genome Sequencing Platform"/>
            <person name="Earl A."/>
            <person name="Ward D."/>
            <person name="Feldgarden M."/>
            <person name="Gevers D."/>
            <person name="Blanton J.M."/>
            <person name="Fenno C.J."/>
            <person name="Baranova O.V."/>
            <person name="Mathney J."/>
            <person name="Dewhirst F.E."/>
            <person name="Izard J."/>
            <person name="Young S.K."/>
            <person name="Zeng Q."/>
            <person name="Gargeya S."/>
            <person name="Fitzgerald M."/>
            <person name="Haas B."/>
            <person name="Abouelleil A."/>
            <person name="Alvarado L."/>
            <person name="Arachchi H.M."/>
            <person name="Berlin A."/>
            <person name="Chapman S.B."/>
            <person name="Gearin G."/>
            <person name="Goldberg J."/>
            <person name="Griggs A."/>
            <person name="Gujja S."/>
            <person name="Hansen M."/>
            <person name="Heiman D."/>
            <person name="Howarth C."/>
            <person name="Larimer J."/>
            <person name="Lui A."/>
            <person name="MacDonald P.J.P."/>
            <person name="McCowen C."/>
            <person name="Montmayeur A."/>
            <person name="Murphy C."/>
            <person name="Neiman D."/>
            <person name="Pearson M."/>
            <person name="Priest M."/>
            <person name="Roberts A."/>
            <person name="Saif S."/>
            <person name="Shea T."/>
            <person name="Sisk P."/>
            <person name="Stolte C."/>
            <person name="Sykes S."/>
            <person name="Wortman J."/>
            <person name="Nusbaum C."/>
            <person name="Birren B."/>
        </authorList>
    </citation>
    <scope>NUCLEOTIDE SEQUENCE [LARGE SCALE GENOMIC DNA]</scope>
    <source>
        <strain evidence="4">H1-T</strain>
    </source>
</reference>
<dbReference type="AlphaFoldDB" id="M2CB21"/>
<sequence length="119" mass="13471">MKTLNSVIIEGNMVREPIFKITPNGTAMCNFSIAANRSYKKGDEFIQETSYFDVETWANLAKLCEQNGTKGRCVRVVGHLKQDRWTDSAGKNCSKVKIIAEHVEFKPIPEKDNKGINYD</sequence>
<dbReference type="NCBIfam" id="TIGR00621">
    <property type="entry name" value="ssb"/>
    <property type="match status" value="1"/>
</dbReference>
<dbReference type="RefSeq" id="WP_002686796.1">
    <property type="nucleotide sequence ID" value="NZ_CM001794.1"/>
</dbReference>
<comment type="subunit">
    <text evidence="2">Homotetramer.</text>
</comment>
<dbReference type="GO" id="GO:0003697">
    <property type="term" value="F:single-stranded DNA binding"/>
    <property type="evidence" value="ECO:0007669"/>
    <property type="project" value="UniProtKB-UniRule"/>
</dbReference>
<dbReference type="PATRIC" id="fig|999431.4.peg.104"/>
<dbReference type="GO" id="GO:0009295">
    <property type="term" value="C:nucleoid"/>
    <property type="evidence" value="ECO:0007669"/>
    <property type="project" value="TreeGrafter"/>
</dbReference>
<dbReference type="EMBL" id="AGDW01000001">
    <property type="protein sequence ID" value="EMB34562.1"/>
    <property type="molecule type" value="Genomic_DNA"/>
</dbReference>
<evidence type="ECO:0000256" key="2">
    <source>
        <dbReference type="HAMAP-Rule" id="MF_00984"/>
    </source>
</evidence>
<dbReference type="PIRSF" id="PIRSF002070">
    <property type="entry name" value="SSB"/>
    <property type="match status" value="1"/>
</dbReference>
<dbReference type="InterPro" id="IPR012340">
    <property type="entry name" value="NA-bd_OB-fold"/>
</dbReference>
<comment type="caution">
    <text evidence="4">The sequence shown here is derived from an EMBL/GenBank/DDBJ whole genome shotgun (WGS) entry which is preliminary data.</text>
</comment>
<keyword evidence="1 2" id="KW-0238">DNA-binding</keyword>
<comment type="caution">
    <text evidence="2">Lacks conserved residue(s) required for the propagation of feature annotation.</text>
</comment>
<dbReference type="SUPFAM" id="SSF50249">
    <property type="entry name" value="Nucleic acid-binding proteins"/>
    <property type="match status" value="1"/>
</dbReference>
<gene>
    <name evidence="4" type="ORF">HMPREF9725_00101</name>
</gene>
<protein>
    <recommendedName>
        <fullName evidence="2 3">Single-stranded DNA-binding protein</fullName>
        <shortName evidence="2">SSB</shortName>
    </recommendedName>
</protein>
<evidence type="ECO:0000256" key="3">
    <source>
        <dbReference type="PIRNR" id="PIRNR002070"/>
    </source>
</evidence>
<dbReference type="InterPro" id="IPR000424">
    <property type="entry name" value="Primosome_PriB/ssb"/>
</dbReference>
<evidence type="ECO:0000313" key="4">
    <source>
        <dbReference type="EMBL" id="EMB34562.1"/>
    </source>
</evidence>
<dbReference type="HAMAP" id="MF_00984">
    <property type="entry name" value="SSB"/>
    <property type="match status" value="1"/>
</dbReference>
<proteinExistence type="inferred from homology"/>
<dbReference type="Proteomes" id="UP000011708">
    <property type="component" value="Chromosome"/>
</dbReference>
<dbReference type="PANTHER" id="PTHR10302">
    <property type="entry name" value="SINGLE-STRANDED DNA-BINDING PROTEIN"/>
    <property type="match status" value="1"/>
</dbReference>
<evidence type="ECO:0000256" key="1">
    <source>
        <dbReference type="ARBA" id="ARBA00023125"/>
    </source>
</evidence>
<dbReference type="InterPro" id="IPR011344">
    <property type="entry name" value="ssDNA-bd"/>
</dbReference>
<dbReference type="PANTHER" id="PTHR10302:SF27">
    <property type="entry name" value="SINGLE-STRANDED DNA-BINDING PROTEIN"/>
    <property type="match status" value="1"/>
</dbReference>